<sequence>MFIISKMDVKSIVEYIKKNYPKIVFEPIQFEKSLTRALGFIITEDKLVIGFINKDGVMCKLINPVDLNNLSNTNFIKVIESLPIVKGFTEKDKERIMRLFSNDKQLTDKEVTDKEVTDKEVTDKEVTDKEVTDKEVVNKNIVDENVISKEENDLVIKELNKRIKQLESNLKTKTDEYDIFFDSQSNKVVLIEKEYQKKLNEIKEQYEEQLSNVQQCKMQLVDQNQSIINGINKYKEEMKDYIKGKEMEVGDLKKIYDKSVNERSVLQNKLNQLMENEKTRLEELEKNKDLISESDVKISERESEINKLRENIKIINDELDDLKRTLSKSEMKEVLLTGYKTRCRDKILKEKDEIIKAIKEYNEKWLSWSENVKSNVNDYKIKILSELKMVKKNLEESFIKSDLDDKEIKQLKQNMFDIENELKTSISNQLAELSAKEEKIKRLEQERIQFELEREQQLSDVKSRLESEIKSQNETINSNEGTINENTKTISELRDELDKLRLMLQQNETVKIEKVVDYENCYLIVKNFIALNNVFYRKLEIIDKLKEIINNNIGVFTHLNESVKEKIKNDFQKVRDEILVHINFLNLSEYMSSPNIQYLKNQNTREYVPENFCKELTNLLDYWNLNQGKYREQDKILTNIYEDLSGAIRVYVRIKPLTGNEQKMNTILIEQVDNKKQKLLTIGCIDSVKKTFGEFYGIFEDTFTNLDVYTGKLESTKYNTSKTKVDLQSISSDSISPGLYSTFSQIENGYSVVLFGYGISGSGKTMTLLGTKGVPGVLHYGLDNLQNVSNIKIKYLFEQYYNLVNINFNKLTGKIHNLINKVPQLKDFSKDETEIFQKEIPSYIDINNLKIEDIYSLTDIIEGYRKNNNRIKPTPNNPVSSRSHLYLVFEIEFTNGKTGFITIVDMAGRESPLDLYNTFIDTTKTKLASIMAPEPVGGEGKISTTMRQDLISSYSPKSIFEILKESFYINESINHLIYYFNKKNYRQYPVVLQSQNSEKYDTLKYYIKPQEEENSINTSNNCLMIPILKFLDNLSNKNKKQDEWLPTKFITICNIRQEEKYCEQTFKTLEFAQSIKST</sequence>
<evidence type="ECO:0000259" key="2">
    <source>
        <dbReference type="SMART" id="SM00129"/>
    </source>
</evidence>
<dbReference type="InterPro" id="IPR036961">
    <property type="entry name" value="Kinesin_motor_dom_sf"/>
</dbReference>
<feature type="domain" description="Kinesin motor" evidence="2">
    <location>
        <begin position="645"/>
        <end position="1078"/>
    </location>
</feature>
<dbReference type="EMBL" id="MN740714">
    <property type="protein sequence ID" value="QHS80539.1"/>
    <property type="molecule type" value="Genomic_DNA"/>
</dbReference>
<dbReference type="InterPro" id="IPR027417">
    <property type="entry name" value="P-loop_NTPase"/>
</dbReference>
<dbReference type="SUPFAM" id="SSF52540">
    <property type="entry name" value="P-loop containing nucleoside triphosphate hydrolases"/>
    <property type="match status" value="1"/>
</dbReference>
<name>A0A6C0AL67_9ZZZZ</name>
<dbReference type="GO" id="GO:0007018">
    <property type="term" value="P:microtubule-based movement"/>
    <property type="evidence" value="ECO:0007669"/>
    <property type="project" value="InterPro"/>
</dbReference>
<dbReference type="InterPro" id="IPR027640">
    <property type="entry name" value="Kinesin-like_fam"/>
</dbReference>
<dbReference type="InterPro" id="IPR001752">
    <property type="entry name" value="Kinesin_motor_dom"/>
</dbReference>
<dbReference type="GO" id="GO:0015630">
    <property type="term" value="C:microtubule cytoskeleton"/>
    <property type="evidence" value="ECO:0007669"/>
    <property type="project" value="TreeGrafter"/>
</dbReference>
<organism evidence="3">
    <name type="scientific">viral metagenome</name>
    <dbReference type="NCBI Taxonomy" id="1070528"/>
    <lineage>
        <taxon>unclassified sequences</taxon>
        <taxon>metagenomes</taxon>
        <taxon>organismal metagenomes</taxon>
    </lineage>
</organism>
<dbReference type="SMART" id="SM00129">
    <property type="entry name" value="KISc"/>
    <property type="match status" value="1"/>
</dbReference>
<keyword evidence="1" id="KW-0175">Coiled coil</keyword>
<dbReference type="GO" id="GO:0008017">
    <property type="term" value="F:microtubule binding"/>
    <property type="evidence" value="ECO:0007669"/>
    <property type="project" value="InterPro"/>
</dbReference>
<dbReference type="GO" id="GO:0003777">
    <property type="term" value="F:microtubule motor activity"/>
    <property type="evidence" value="ECO:0007669"/>
    <property type="project" value="InterPro"/>
</dbReference>
<proteinExistence type="predicted"/>
<dbReference type="Gene3D" id="3.40.850.10">
    <property type="entry name" value="Kinesin motor domain"/>
    <property type="match status" value="1"/>
</dbReference>
<accession>A0A6C0AL67</accession>
<dbReference type="PANTHER" id="PTHR47972:SF28">
    <property type="entry name" value="KINESIN-LIKE PROTEIN KLP-3"/>
    <property type="match status" value="1"/>
</dbReference>
<dbReference type="GO" id="GO:0005524">
    <property type="term" value="F:ATP binding"/>
    <property type="evidence" value="ECO:0007669"/>
    <property type="project" value="InterPro"/>
</dbReference>
<dbReference type="PANTHER" id="PTHR47972">
    <property type="entry name" value="KINESIN-LIKE PROTEIN KLP-3"/>
    <property type="match status" value="1"/>
</dbReference>
<feature type="coiled-coil region" evidence="1">
    <location>
        <begin position="256"/>
        <end position="364"/>
    </location>
</feature>
<evidence type="ECO:0000256" key="1">
    <source>
        <dbReference type="SAM" id="Coils"/>
    </source>
</evidence>
<dbReference type="PRINTS" id="PR00380">
    <property type="entry name" value="KINESINHEAVY"/>
</dbReference>
<dbReference type="Pfam" id="PF00225">
    <property type="entry name" value="Kinesin"/>
    <property type="match status" value="1"/>
</dbReference>
<dbReference type="AlphaFoldDB" id="A0A6C0AL67"/>
<feature type="coiled-coil region" evidence="1">
    <location>
        <begin position="408"/>
        <end position="510"/>
    </location>
</feature>
<protein>
    <recommendedName>
        <fullName evidence="2">Kinesin motor domain-containing protein</fullName>
    </recommendedName>
</protein>
<reference evidence="3" key="1">
    <citation type="journal article" date="2020" name="Nature">
        <title>Giant virus diversity and host interactions through global metagenomics.</title>
        <authorList>
            <person name="Schulz F."/>
            <person name="Roux S."/>
            <person name="Paez-Espino D."/>
            <person name="Jungbluth S."/>
            <person name="Walsh D.A."/>
            <person name="Denef V.J."/>
            <person name="McMahon K.D."/>
            <person name="Konstantinidis K.T."/>
            <person name="Eloe-Fadrosh E.A."/>
            <person name="Kyrpides N.C."/>
            <person name="Woyke T."/>
        </authorList>
    </citation>
    <scope>NUCLEOTIDE SEQUENCE</scope>
    <source>
        <strain evidence="3">GVMAG-S-1091796-13</strain>
    </source>
</reference>
<feature type="coiled-coil region" evidence="1">
    <location>
        <begin position="149"/>
        <end position="223"/>
    </location>
</feature>
<evidence type="ECO:0000313" key="3">
    <source>
        <dbReference type="EMBL" id="QHS80539.1"/>
    </source>
</evidence>